<feature type="domain" description="Signal transduction histidine kinase internal region" evidence="2">
    <location>
        <begin position="165"/>
        <end position="241"/>
    </location>
</feature>
<keyword evidence="1" id="KW-0812">Transmembrane</keyword>
<dbReference type="EMBL" id="JAERPS020000004">
    <property type="protein sequence ID" value="MBZ9612529.1"/>
    <property type="molecule type" value="Genomic_DNA"/>
</dbReference>
<dbReference type="InterPro" id="IPR036890">
    <property type="entry name" value="HATPase_C_sf"/>
</dbReference>
<gene>
    <name evidence="3" type="ORF">I4W93_013070</name>
</gene>
<keyword evidence="1" id="KW-0472">Membrane</keyword>
<sequence>MALIQITLDVKMNLQWSLPALQLPYLCHGRFVLRLVVLAQAIAVVLAFSPGITTDPWYRLGVISLFVHWVALLTTVCLCYFRQQLNKLQPIPLLMFCTVVFASCTILVSLAAYVWLSAQPIAIPQGMLAFTLANLMICLIVAIIAVQFFIIHSEKNQQVKAQSRAELTALQARIEPHFLFNSLNTVAELTQINPDAAEKALLDLSALFRAALHAGEIVTLAEELQLAQQYLSLEQWRLGSRMQVNWELPANLPNLTLPALTVQPLLENAVRHGIEQSVATAILNISLIESRRAVTLVITNPIAAKNTSRAGNGIALNNIRQRLELHYGEAAQLHSALNDGRFRVKLVLPKEPYR</sequence>
<evidence type="ECO:0000259" key="2">
    <source>
        <dbReference type="Pfam" id="PF06580"/>
    </source>
</evidence>
<name>A0ABS7XAF4_9GAMM</name>
<dbReference type="PANTHER" id="PTHR34220:SF7">
    <property type="entry name" value="SENSOR HISTIDINE KINASE YPDA"/>
    <property type="match status" value="1"/>
</dbReference>
<comment type="caution">
    <text evidence="3">The sequence shown here is derived from an EMBL/GenBank/DDBJ whole genome shotgun (WGS) entry which is preliminary data.</text>
</comment>
<protein>
    <submittedName>
        <fullName evidence="3">Histidine kinase</fullName>
    </submittedName>
</protein>
<dbReference type="RefSeq" id="WP_224673432.1">
    <property type="nucleotide sequence ID" value="NZ_JAERPS020000004.1"/>
</dbReference>
<reference evidence="3 4" key="2">
    <citation type="submission" date="2021-08" db="EMBL/GenBank/DDBJ databases">
        <title>Rheinheimera aquimaris sp. nov., isolated from seawater of the East Sea in Korea.</title>
        <authorList>
            <person name="Kim K.H."/>
            <person name="Wenting R."/>
            <person name="Kim K.R."/>
            <person name="Jeon C.O."/>
        </authorList>
    </citation>
    <scope>NUCLEOTIDE SEQUENCE [LARGE SCALE GENOMIC DNA]</scope>
    <source>
        <strain evidence="3 4">MA-13</strain>
    </source>
</reference>
<dbReference type="PANTHER" id="PTHR34220">
    <property type="entry name" value="SENSOR HISTIDINE KINASE YPDA"/>
    <property type="match status" value="1"/>
</dbReference>
<proteinExistence type="predicted"/>
<organism evidence="3 4">
    <name type="scientific">Rheinheimera maricola</name>
    <dbReference type="NCBI Taxonomy" id="2793282"/>
    <lineage>
        <taxon>Bacteria</taxon>
        <taxon>Pseudomonadati</taxon>
        <taxon>Pseudomonadota</taxon>
        <taxon>Gammaproteobacteria</taxon>
        <taxon>Chromatiales</taxon>
        <taxon>Chromatiaceae</taxon>
        <taxon>Rheinheimera</taxon>
    </lineage>
</organism>
<dbReference type="Proteomes" id="UP000663814">
    <property type="component" value="Unassembled WGS sequence"/>
</dbReference>
<reference evidence="3 4" key="1">
    <citation type="submission" date="2020-12" db="EMBL/GenBank/DDBJ databases">
        <authorList>
            <person name="Ruan W."/>
            <person name="Khan S.A."/>
            <person name="Jeon C.O."/>
        </authorList>
    </citation>
    <scope>NUCLEOTIDE SEQUENCE [LARGE SCALE GENOMIC DNA]</scope>
    <source>
        <strain evidence="3 4">MA-13</strain>
    </source>
</reference>
<keyword evidence="4" id="KW-1185">Reference proteome</keyword>
<dbReference type="Gene3D" id="3.30.565.10">
    <property type="entry name" value="Histidine kinase-like ATPase, C-terminal domain"/>
    <property type="match status" value="1"/>
</dbReference>
<feature type="transmembrane region" description="Helical" evidence="1">
    <location>
        <begin position="128"/>
        <end position="151"/>
    </location>
</feature>
<keyword evidence="3" id="KW-0418">Kinase</keyword>
<dbReference type="GO" id="GO:0016301">
    <property type="term" value="F:kinase activity"/>
    <property type="evidence" value="ECO:0007669"/>
    <property type="project" value="UniProtKB-KW"/>
</dbReference>
<evidence type="ECO:0000313" key="4">
    <source>
        <dbReference type="Proteomes" id="UP000663814"/>
    </source>
</evidence>
<evidence type="ECO:0000256" key="1">
    <source>
        <dbReference type="SAM" id="Phobius"/>
    </source>
</evidence>
<dbReference type="SUPFAM" id="SSF55874">
    <property type="entry name" value="ATPase domain of HSP90 chaperone/DNA topoisomerase II/histidine kinase"/>
    <property type="match status" value="1"/>
</dbReference>
<dbReference type="InterPro" id="IPR050640">
    <property type="entry name" value="Bact_2-comp_sensor_kinase"/>
</dbReference>
<keyword evidence="3" id="KW-0808">Transferase</keyword>
<accession>A0ABS7XAF4</accession>
<feature type="transmembrane region" description="Helical" evidence="1">
    <location>
        <begin position="58"/>
        <end position="81"/>
    </location>
</feature>
<dbReference type="InterPro" id="IPR010559">
    <property type="entry name" value="Sig_transdc_His_kin_internal"/>
</dbReference>
<dbReference type="Pfam" id="PF06580">
    <property type="entry name" value="His_kinase"/>
    <property type="match status" value="1"/>
</dbReference>
<feature type="transmembrane region" description="Helical" evidence="1">
    <location>
        <begin position="31"/>
        <end position="52"/>
    </location>
</feature>
<feature type="transmembrane region" description="Helical" evidence="1">
    <location>
        <begin position="93"/>
        <end position="116"/>
    </location>
</feature>
<keyword evidence="1" id="KW-1133">Transmembrane helix</keyword>
<evidence type="ECO:0000313" key="3">
    <source>
        <dbReference type="EMBL" id="MBZ9612529.1"/>
    </source>
</evidence>